<accession>A0A7C2BKN0</accession>
<name>A0A7C2BKN0_9CREN</name>
<evidence type="ECO:0000313" key="1">
    <source>
        <dbReference type="EMBL" id="HEF87253.1"/>
    </source>
</evidence>
<comment type="caution">
    <text evidence="1">The sequence shown here is derived from an EMBL/GenBank/DDBJ whole genome shotgun (WGS) entry which is preliminary data.</text>
</comment>
<gene>
    <name evidence="1" type="ORF">ENP55_02970</name>
</gene>
<sequence>MVIRERLQWNKPRVPEERYRLWVKNLVEKKIINKNIRDKEVVEMKLLTSLRASNRDLVIVQYIFPYERVNIYTCIDSETGVVLAEVFVSESKSVS</sequence>
<organism evidence="1">
    <name type="scientific">Thermosphaera aggregans</name>
    <dbReference type="NCBI Taxonomy" id="54254"/>
    <lineage>
        <taxon>Archaea</taxon>
        <taxon>Thermoproteota</taxon>
        <taxon>Thermoprotei</taxon>
        <taxon>Desulfurococcales</taxon>
        <taxon>Desulfurococcaceae</taxon>
        <taxon>Thermosphaera</taxon>
    </lineage>
</organism>
<dbReference type="EMBL" id="DSJT01000014">
    <property type="protein sequence ID" value="HEF87253.1"/>
    <property type="molecule type" value="Genomic_DNA"/>
</dbReference>
<dbReference type="AlphaFoldDB" id="A0A7C2BKN0"/>
<proteinExistence type="predicted"/>
<protein>
    <submittedName>
        <fullName evidence="1">Uncharacterized protein</fullName>
    </submittedName>
</protein>
<reference evidence="1" key="1">
    <citation type="journal article" date="2020" name="mSystems">
        <title>Genome- and Community-Level Interaction Insights into Carbon Utilization and Element Cycling Functions of Hydrothermarchaeota in Hydrothermal Sediment.</title>
        <authorList>
            <person name="Zhou Z."/>
            <person name="Liu Y."/>
            <person name="Xu W."/>
            <person name="Pan J."/>
            <person name="Luo Z.H."/>
            <person name="Li M."/>
        </authorList>
    </citation>
    <scope>NUCLEOTIDE SEQUENCE [LARGE SCALE GENOMIC DNA]</scope>
    <source>
        <strain evidence="1">SpSt-23</strain>
    </source>
</reference>